<dbReference type="Pfam" id="PF01532">
    <property type="entry name" value="Glyco_hydro_47"/>
    <property type="match status" value="1"/>
</dbReference>
<evidence type="ECO:0000256" key="10">
    <source>
        <dbReference type="ARBA" id="ARBA00048605"/>
    </source>
</evidence>
<dbReference type="InterPro" id="IPR001382">
    <property type="entry name" value="Glyco_hydro_47"/>
</dbReference>
<feature type="region of interest" description="Disordered" evidence="15">
    <location>
        <begin position="511"/>
        <end position="539"/>
    </location>
</feature>
<dbReference type="GO" id="GO:0005509">
    <property type="term" value="F:calcium ion binding"/>
    <property type="evidence" value="ECO:0007669"/>
    <property type="project" value="InterPro"/>
</dbReference>
<evidence type="ECO:0000256" key="4">
    <source>
        <dbReference type="ARBA" id="ARBA00022729"/>
    </source>
</evidence>
<dbReference type="PANTHER" id="PTHR11742">
    <property type="entry name" value="MANNOSYL-OLIGOSACCHARIDE ALPHA-1,2-MANNOSIDASE-RELATED"/>
    <property type="match status" value="1"/>
</dbReference>
<sequence>MRRSCTVFLTLLGAVASSLAAGVTVQKPSLTVPTQYASQKAAAEKIFTTSYAAYREFAFGHDELLPVSLGLGDDLGGWGASLVDAMGTLVVMGFDDLFLEAVNFTSTIDFNTPPVPQLISVFETNIRWIGGLISAYELSGEKFPILITKAKEIADKLAFAWIDGNAIPYNSLDFTTNSPVIENNNIAQIGTLTLEWAALTKYTGNATYKELAEKGTIAVAELAAPLPGLAAQSVDPATGQFTDATITWGGGSDSYFEYLLKYARYTNNANNIFIDTWKTAVDSSIHALLRTSTVGNWSFLADRSDQGLIEHVGSHLACFYAGNWLLGGQLLRNQTIVDIALELNEGCWNTYAGTATGIGPENFAFISADGNFTGGDAITADQLAFYNEHGYYITHPDYIQRPEVLESNFYAWRVTGDTKYLDRAADAIASFNKFLPATVAFAGLNDVNDPGAGLFDDMESFWFAEVLKYLYLTFDDPNHISLDTHVWNTECHPLIAPPALSSYQGSGTLIPPKPFTTPTPITPGPVPSPRTQPLGVPAQ</sequence>
<feature type="disulfide bond" evidence="13">
    <location>
        <begin position="318"/>
        <end position="347"/>
    </location>
</feature>
<evidence type="ECO:0000256" key="1">
    <source>
        <dbReference type="ARBA" id="ARBA00001913"/>
    </source>
</evidence>
<dbReference type="GO" id="GO:0036503">
    <property type="term" value="P:ERAD pathway"/>
    <property type="evidence" value="ECO:0007669"/>
    <property type="project" value="UniProtKB-ARBA"/>
</dbReference>
<feature type="compositionally biased region" description="Pro residues" evidence="15">
    <location>
        <begin position="511"/>
        <end position="530"/>
    </location>
</feature>
<dbReference type="PRINTS" id="PR00747">
    <property type="entry name" value="GLYHDRLASE47"/>
</dbReference>
<keyword evidence="12" id="KW-0479">Metal-binding</keyword>
<evidence type="ECO:0000313" key="17">
    <source>
        <dbReference type="EMBL" id="KAF7370202.1"/>
    </source>
</evidence>
<keyword evidence="8 14" id="KW-0326">Glycosidase</keyword>
<evidence type="ECO:0000256" key="16">
    <source>
        <dbReference type="SAM" id="SignalP"/>
    </source>
</evidence>
<keyword evidence="5 14" id="KW-0378">Hydrolase</keyword>
<proteinExistence type="inferred from homology"/>
<feature type="active site" evidence="11">
    <location>
        <position position="403"/>
    </location>
</feature>
<dbReference type="GO" id="GO:0016020">
    <property type="term" value="C:membrane"/>
    <property type="evidence" value="ECO:0007669"/>
    <property type="project" value="InterPro"/>
</dbReference>
<dbReference type="InterPro" id="IPR012341">
    <property type="entry name" value="6hp_glycosidase-like_sf"/>
</dbReference>
<keyword evidence="12" id="KW-0106">Calcium</keyword>
<dbReference type="SUPFAM" id="SSF48225">
    <property type="entry name" value="Seven-hairpin glycosidases"/>
    <property type="match status" value="1"/>
</dbReference>
<keyword evidence="6 13" id="KW-1015">Disulfide bond</keyword>
<feature type="binding site" evidence="12">
    <location>
        <position position="489"/>
    </location>
    <ligand>
        <name>Ca(2+)</name>
        <dbReference type="ChEBI" id="CHEBI:29108"/>
    </ligand>
</feature>
<gene>
    <name evidence="17" type="ORF">MSAN_00651000</name>
</gene>
<dbReference type="Proteomes" id="UP000623467">
    <property type="component" value="Unassembled WGS sequence"/>
</dbReference>
<dbReference type="PANTHER" id="PTHR11742:SF101">
    <property type="entry name" value="MANNOSYL-OLIGOSACCHARIDE ALPHA-1,2-MANNOSIDASE 1B"/>
    <property type="match status" value="1"/>
</dbReference>
<dbReference type="InterPro" id="IPR036026">
    <property type="entry name" value="Seven-hairpin_glycosidases"/>
</dbReference>
<name>A0A8H6Z3K5_9AGAR</name>
<organism evidence="17 18">
    <name type="scientific">Mycena sanguinolenta</name>
    <dbReference type="NCBI Taxonomy" id="230812"/>
    <lineage>
        <taxon>Eukaryota</taxon>
        <taxon>Fungi</taxon>
        <taxon>Dikarya</taxon>
        <taxon>Basidiomycota</taxon>
        <taxon>Agaricomycotina</taxon>
        <taxon>Agaricomycetes</taxon>
        <taxon>Agaricomycetidae</taxon>
        <taxon>Agaricales</taxon>
        <taxon>Marasmiineae</taxon>
        <taxon>Mycenaceae</taxon>
        <taxon>Mycena</taxon>
    </lineage>
</organism>
<feature type="chain" id="PRO_5034239160" description="alpha-1,2-Mannosidase" evidence="16">
    <location>
        <begin position="21"/>
        <end position="539"/>
    </location>
</feature>
<comment type="similarity">
    <text evidence="3 14">Belongs to the glycosyl hydrolase 47 family.</text>
</comment>
<evidence type="ECO:0000256" key="8">
    <source>
        <dbReference type="ARBA" id="ARBA00023295"/>
    </source>
</evidence>
<evidence type="ECO:0000256" key="13">
    <source>
        <dbReference type="PIRSR" id="PIRSR601382-3"/>
    </source>
</evidence>
<protein>
    <recommendedName>
        <fullName evidence="14">alpha-1,2-Mannosidase</fullName>
        <ecNumber evidence="14">3.2.1.-</ecNumber>
    </recommendedName>
</protein>
<feature type="active site" evidence="11">
    <location>
        <position position="253"/>
    </location>
</feature>
<keyword evidence="18" id="KW-1185">Reference proteome</keyword>
<reference evidence="17" key="1">
    <citation type="submission" date="2020-05" db="EMBL/GenBank/DDBJ databases">
        <title>Mycena genomes resolve the evolution of fungal bioluminescence.</title>
        <authorList>
            <person name="Tsai I.J."/>
        </authorList>
    </citation>
    <scope>NUCLEOTIDE SEQUENCE</scope>
    <source>
        <strain evidence="17">160909Yilan</strain>
    </source>
</reference>
<evidence type="ECO:0000256" key="11">
    <source>
        <dbReference type="PIRSR" id="PIRSR601382-1"/>
    </source>
</evidence>
<dbReference type="EMBL" id="JACAZH010000004">
    <property type="protein sequence ID" value="KAF7370202.1"/>
    <property type="molecule type" value="Genomic_DNA"/>
</dbReference>
<dbReference type="InterPro" id="IPR050749">
    <property type="entry name" value="Glycosyl_Hydrolase_47"/>
</dbReference>
<keyword evidence="7" id="KW-0325">Glycoprotein</keyword>
<comment type="cofactor">
    <cofactor evidence="1 12">
        <name>Ca(2+)</name>
        <dbReference type="ChEBI" id="CHEBI:29108"/>
    </cofactor>
</comment>
<keyword evidence="4 16" id="KW-0732">Signal</keyword>
<evidence type="ECO:0000256" key="12">
    <source>
        <dbReference type="PIRSR" id="PIRSR601382-2"/>
    </source>
</evidence>
<dbReference type="EC" id="3.2.1.-" evidence="14"/>
<comment type="catalytic activity">
    <reaction evidence="10">
        <text>N(4)-(alpha-D-Man-(1-&gt;2)-alpha-D-Man-(1-&gt;2)-alpha-D-Man-(1-&gt;3)-[alpha-D-Man-(1-&gt;2)-alpha-D-Man-(1-&gt;3)-[alpha-D-Man-(1-&gt;2)-alpha-D-Man-(1-&gt;6)]-alpha-D-Man-(1-&gt;6)]-beta-D-Man-(1-&gt;4)-beta-D-GlcNAc-(1-&gt;4)-beta-D-GlcNAc)-L-asparaginyl-[protein] (N-glucan mannose isomer 9A1,2,3B1,2,3) + 4 H2O = N(4)-(alpha-D-Man-(1-&gt;3)-[alpha-D-Man-(1-&gt;3)-[alpha-D-Man-(1-&gt;6)]-alpha-D-Man-(1-&gt;6)]-beta-D-Man-(1-&gt;4)-beta-D-GlcNAc-(1-&gt;4)-beta-D-GlcNAc)-L-asparaginyl-[protein] (N-glucan mannose isomer 5A1,2) + 4 beta-D-mannose</text>
        <dbReference type="Rhea" id="RHEA:56008"/>
        <dbReference type="Rhea" id="RHEA-COMP:14356"/>
        <dbReference type="Rhea" id="RHEA-COMP:14367"/>
        <dbReference type="ChEBI" id="CHEBI:15377"/>
        <dbReference type="ChEBI" id="CHEBI:28563"/>
        <dbReference type="ChEBI" id="CHEBI:59087"/>
        <dbReference type="ChEBI" id="CHEBI:139493"/>
        <dbReference type="EC" id="3.2.1.113"/>
    </reaction>
</comment>
<accession>A0A8H6Z3K5</accession>
<evidence type="ECO:0000256" key="5">
    <source>
        <dbReference type="ARBA" id="ARBA00022801"/>
    </source>
</evidence>
<comment type="pathway">
    <text evidence="2">Protein modification; protein glycosylation.</text>
</comment>
<evidence type="ECO:0000256" key="6">
    <source>
        <dbReference type="ARBA" id="ARBA00023157"/>
    </source>
</evidence>
<dbReference type="GO" id="GO:0005783">
    <property type="term" value="C:endoplasmic reticulum"/>
    <property type="evidence" value="ECO:0007669"/>
    <property type="project" value="TreeGrafter"/>
</dbReference>
<comment type="catalytic activity">
    <reaction evidence="9">
        <text>N(4)-(alpha-D-Man-(1-&gt;2)-alpha-D-Man-(1-&gt;2)-alpha-D-Man-(1-&gt;3)-[alpha-D-Man-(1-&gt;3)-[alpha-D-Man-(1-&gt;2)-alpha-D-Man-(1-&gt;6)]-alpha-D-Man-(1-&gt;6)]-beta-D-Man-(1-&gt;4)-beta-D-GlcNAc-(1-&gt;4)-beta-D-GlcNAc)-L-asparaginyl-[protein] (N-glucan mannose isomer 8A1,2,3B1,3) + 3 H2O = N(4)-(alpha-D-Man-(1-&gt;3)-[alpha-D-Man-(1-&gt;3)-[alpha-D-Man-(1-&gt;6)]-alpha-D-Man-(1-&gt;6)]-beta-D-Man-(1-&gt;4)-beta-D-GlcNAc-(1-&gt;4)-beta-D-GlcNAc)-L-asparaginyl-[protein] (N-glucan mannose isomer 5A1,2) + 3 beta-D-mannose</text>
        <dbReference type="Rhea" id="RHEA:56028"/>
        <dbReference type="Rhea" id="RHEA-COMP:14358"/>
        <dbReference type="Rhea" id="RHEA-COMP:14367"/>
        <dbReference type="ChEBI" id="CHEBI:15377"/>
        <dbReference type="ChEBI" id="CHEBI:28563"/>
        <dbReference type="ChEBI" id="CHEBI:59087"/>
        <dbReference type="ChEBI" id="CHEBI:60628"/>
        <dbReference type="EC" id="3.2.1.113"/>
    </reaction>
</comment>
<feature type="signal peptide" evidence="16">
    <location>
        <begin position="1"/>
        <end position="20"/>
    </location>
</feature>
<evidence type="ECO:0000256" key="14">
    <source>
        <dbReference type="RuleBase" id="RU361193"/>
    </source>
</evidence>
<evidence type="ECO:0000256" key="3">
    <source>
        <dbReference type="ARBA" id="ARBA00007658"/>
    </source>
</evidence>
<dbReference type="OrthoDB" id="8118055at2759"/>
<evidence type="ECO:0000313" key="18">
    <source>
        <dbReference type="Proteomes" id="UP000623467"/>
    </source>
</evidence>
<evidence type="ECO:0000256" key="9">
    <source>
        <dbReference type="ARBA" id="ARBA00047669"/>
    </source>
</evidence>
<dbReference type="GO" id="GO:0004571">
    <property type="term" value="F:mannosyl-oligosaccharide 1,2-alpha-mannosidase activity"/>
    <property type="evidence" value="ECO:0007669"/>
    <property type="project" value="UniProtKB-EC"/>
</dbReference>
<evidence type="ECO:0000256" key="15">
    <source>
        <dbReference type="SAM" id="MobiDB-lite"/>
    </source>
</evidence>
<dbReference type="GO" id="GO:0005975">
    <property type="term" value="P:carbohydrate metabolic process"/>
    <property type="evidence" value="ECO:0007669"/>
    <property type="project" value="InterPro"/>
</dbReference>
<evidence type="ECO:0000256" key="7">
    <source>
        <dbReference type="ARBA" id="ARBA00023180"/>
    </source>
</evidence>
<dbReference type="Gene3D" id="1.50.10.10">
    <property type="match status" value="1"/>
</dbReference>
<feature type="active site" description="Proton donor" evidence="11">
    <location>
        <position position="361"/>
    </location>
</feature>
<comment type="caution">
    <text evidence="17">The sequence shown here is derived from an EMBL/GenBank/DDBJ whole genome shotgun (WGS) entry which is preliminary data.</text>
</comment>
<dbReference type="AlphaFoldDB" id="A0A8H6Z3K5"/>
<feature type="active site" description="Proton donor" evidence="11">
    <location>
        <position position="123"/>
    </location>
</feature>
<evidence type="ECO:0000256" key="2">
    <source>
        <dbReference type="ARBA" id="ARBA00004922"/>
    </source>
</evidence>